<name>A0A1H9NZE9_9BACI</name>
<dbReference type="Proteomes" id="UP000198571">
    <property type="component" value="Unassembled WGS sequence"/>
</dbReference>
<evidence type="ECO:0000313" key="2">
    <source>
        <dbReference type="Proteomes" id="UP000198571"/>
    </source>
</evidence>
<dbReference type="AlphaFoldDB" id="A0A1H9NZE9"/>
<dbReference type="RefSeq" id="WP_177174127.1">
    <property type="nucleotide sequence ID" value="NZ_FOGT01000001.1"/>
</dbReference>
<proteinExistence type="predicted"/>
<dbReference type="STRING" id="1601833.SAMN05518684_10174"/>
<gene>
    <name evidence="1" type="ORF">SAMN05518684_10174</name>
</gene>
<keyword evidence="2" id="KW-1185">Reference proteome</keyword>
<evidence type="ECO:0000313" key="1">
    <source>
        <dbReference type="EMBL" id="SER41241.1"/>
    </source>
</evidence>
<organism evidence="1 2">
    <name type="scientific">Salipaludibacillus aurantiacus</name>
    <dbReference type="NCBI Taxonomy" id="1601833"/>
    <lineage>
        <taxon>Bacteria</taxon>
        <taxon>Bacillati</taxon>
        <taxon>Bacillota</taxon>
        <taxon>Bacilli</taxon>
        <taxon>Bacillales</taxon>
        <taxon>Bacillaceae</taxon>
    </lineage>
</organism>
<dbReference type="EMBL" id="FOGT01000001">
    <property type="protein sequence ID" value="SER41241.1"/>
    <property type="molecule type" value="Genomic_DNA"/>
</dbReference>
<protein>
    <submittedName>
        <fullName evidence="1">Uncharacterized protein</fullName>
    </submittedName>
</protein>
<reference evidence="2" key="1">
    <citation type="submission" date="2016-10" db="EMBL/GenBank/DDBJ databases">
        <authorList>
            <person name="Varghese N."/>
            <person name="Submissions S."/>
        </authorList>
    </citation>
    <scope>NUCLEOTIDE SEQUENCE [LARGE SCALE GENOMIC DNA]</scope>
    <source>
        <strain evidence="2">S9</strain>
    </source>
</reference>
<sequence>MNEEHTCPNCGGTLIDDIWETINTSADGSYTIHSYLAKKCLLKCGYFTPLIKEE</sequence>
<accession>A0A1H9NZE9</accession>